<dbReference type="GO" id="GO:0006950">
    <property type="term" value="P:response to stress"/>
    <property type="evidence" value="ECO:0007669"/>
    <property type="project" value="TreeGrafter"/>
</dbReference>
<dbReference type="Proteomes" id="UP000000844">
    <property type="component" value="Chromosome"/>
</dbReference>
<dbReference type="PANTHER" id="PTHR33164:SF104">
    <property type="entry name" value="TRANSCRIPTIONAL REGULATORY PROTEIN"/>
    <property type="match status" value="1"/>
</dbReference>
<dbReference type="eggNOG" id="COG1846">
    <property type="taxonomic scope" value="Bacteria"/>
</dbReference>
<dbReference type="STRING" id="446470.Snas_3754"/>
<dbReference type="AlphaFoldDB" id="D3PXT1"/>
<dbReference type="GO" id="GO:0003700">
    <property type="term" value="F:DNA-binding transcription factor activity"/>
    <property type="evidence" value="ECO:0007669"/>
    <property type="project" value="InterPro"/>
</dbReference>
<dbReference type="InterPro" id="IPR039422">
    <property type="entry name" value="MarR/SlyA-like"/>
</dbReference>
<evidence type="ECO:0000259" key="1">
    <source>
        <dbReference type="PROSITE" id="PS50995"/>
    </source>
</evidence>
<name>D3PXT1_STANL</name>
<organism evidence="2 3">
    <name type="scientific">Stackebrandtia nassauensis (strain DSM 44728 / CIP 108903 / NRRL B-16338 / NBRC 102104 / LLR-40K-21)</name>
    <dbReference type="NCBI Taxonomy" id="446470"/>
    <lineage>
        <taxon>Bacteria</taxon>
        <taxon>Bacillati</taxon>
        <taxon>Actinomycetota</taxon>
        <taxon>Actinomycetes</taxon>
        <taxon>Glycomycetales</taxon>
        <taxon>Glycomycetaceae</taxon>
        <taxon>Stackebrandtia</taxon>
    </lineage>
</organism>
<feature type="domain" description="HTH marR-type" evidence="1">
    <location>
        <begin position="25"/>
        <end position="160"/>
    </location>
</feature>
<dbReference type="InterPro" id="IPR036388">
    <property type="entry name" value="WH-like_DNA-bd_sf"/>
</dbReference>
<dbReference type="KEGG" id="sna:Snas_3754"/>
<evidence type="ECO:0000313" key="3">
    <source>
        <dbReference type="Proteomes" id="UP000000844"/>
    </source>
</evidence>
<dbReference type="PRINTS" id="PR00598">
    <property type="entry name" value="HTHMARR"/>
</dbReference>
<dbReference type="Gene3D" id="1.10.10.10">
    <property type="entry name" value="Winged helix-like DNA-binding domain superfamily/Winged helix DNA-binding domain"/>
    <property type="match status" value="1"/>
</dbReference>
<dbReference type="PANTHER" id="PTHR33164">
    <property type="entry name" value="TRANSCRIPTIONAL REGULATOR, MARR FAMILY"/>
    <property type="match status" value="1"/>
</dbReference>
<dbReference type="PROSITE" id="PS50995">
    <property type="entry name" value="HTH_MARR_2"/>
    <property type="match status" value="1"/>
</dbReference>
<accession>D3PXT1</accession>
<protein>
    <submittedName>
        <fullName evidence="2">Transcriptional regulator, MarR family</fullName>
    </submittedName>
</protein>
<dbReference type="SMART" id="SM00347">
    <property type="entry name" value="HTH_MARR"/>
    <property type="match status" value="1"/>
</dbReference>
<gene>
    <name evidence="2" type="ordered locus">Snas_3754</name>
</gene>
<dbReference type="RefSeq" id="WP_013018982.1">
    <property type="nucleotide sequence ID" value="NC_013947.1"/>
</dbReference>
<dbReference type="SUPFAM" id="SSF46785">
    <property type="entry name" value="Winged helix' DNA-binding domain"/>
    <property type="match status" value="1"/>
</dbReference>
<evidence type="ECO:0000313" key="2">
    <source>
        <dbReference type="EMBL" id="ADD43411.1"/>
    </source>
</evidence>
<dbReference type="Pfam" id="PF12802">
    <property type="entry name" value="MarR_2"/>
    <property type="match status" value="1"/>
</dbReference>
<dbReference type="InterPro" id="IPR036390">
    <property type="entry name" value="WH_DNA-bd_sf"/>
</dbReference>
<dbReference type="EMBL" id="CP001778">
    <property type="protein sequence ID" value="ADD43411.1"/>
    <property type="molecule type" value="Genomic_DNA"/>
</dbReference>
<reference evidence="2 3" key="1">
    <citation type="journal article" date="2009" name="Stand. Genomic Sci.">
        <title>Complete genome sequence of Stackebrandtia nassauensis type strain (LLR-40K-21).</title>
        <authorList>
            <person name="Munk C."/>
            <person name="Lapidus A."/>
            <person name="Copeland A."/>
            <person name="Jando M."/>
            <person name="Mayilraj S."/>
            <person name="Glavina Del Rio T."/>
            <person name="Nolan M."/>
            <person name="Chen F."/>
            <person name="Lucas S."/>
            <person name="Tice H."/>
            <person name="Cheng J.F."/>
            <person name="Han C."/>
            <person name="Detter J.C."/>
            <person name="Bruce D."/>
            <person name="Goodwin L."/>
            <person name="Chain P."/>
            <person name="Pitluck S."/>
            <person name="Goker M."/>
            <person name="Ovchinikova G."/>
            <person name="Pati A."/>
            <person name="Ivanova N."/>
            <person name="Mavromatis K."/>
            <person name="Chen A."/>
            <person name="Palaniappan K."/>
            <person name="Land M."/>
            <person name="Hauser L."/>
            <person name="Chang Y.J."/>
            <person name="Jeffries C.D."/>
            <person name="Bristow J."/>
            <person name="Eisen J.A."/>
            <person name="Markowitz V."/>
            <person name="Hugenholtz P."/>
            <person name="Kyrpides N.C."/>
            <person name="Klenk H.P."/>
        </authorList>
    </citation>
    <scope>NUCLEOTIDE SEQUENCE [LARGE SCALE GENOMIC DNA]</scope>
    <source>
        <strain evidence="3">DSM 44728 / CIP 108903 / NRRL B-16338 / NBRC 102104 / LLR-40K-21</strain>
    </source>
</reference>
<keyword evidence="3" id="KW-1185">Reference proteome</keyword>
<proteinExistence type="predicted"/>
<dbReference type="InterPro" id="IPR000835">
    <property type="entry name" value="HTH_MarR-typ"/>
</dbReference>
<dbReference type="HOGENOM" id="CLU_083287_27_5_11"/>
<sequence length="178" mass="19203">MTQRDRVDDMLATWRAEIPEAAGLPFELGKRVARLAELFGAATESVLADHGFTRIEYAVLANLRAAGAPYRLKPAALSRALIVTTGGLSNIVTRLRTAGLVTRESDPADARSTWVRLTDAGVPVADTLIDAVTKAQGRLTRPLPDETARQLADLLREVLIDMEGPAPRPADLRGGPER</sequence>